<feature type="chain" id="PRO_5045863793" description="Secreted protein" evidence="1">
    <location>
        <begin position="23"/>
        <end position="83"/>
    </location>
</feature>
<name>A0ABN7ALM1_9HEMI</name>
<sequence length="83" mass="9638">MFHLKLTLSNFFLLLLTNELYGAPYFDPAQATKDTFDGPNDIHRLSKRTLNHLITGLIGLLINLTPESRYPPRYSDPSYSRYY</sequence>
<proteinExistence type="predicted"/>
<dbReference type="EMBL" id="AP028912">
    <property type="protein sequence ID" value="BES93130.1"/>
    <property type="molecule type" value="Genomic_DNA"/>
</dbReference>
<feature type="signal peptide" evidence="1">
    <location>
        <begin position="1"/>
        <end position="22"/>
    </location>
</feature>
<dbReference type="Proteomes" id="UP001307889">
    <property type="component" value="Chromosome 4"/>
</dbReference>
<evidence type="ECO:0000313" key="3">
    <source>
        <dbReference type="Proteomes" id="UP001307889"/>
    </source>
</evidence>
<keyword evidence="3" id="KW-1185">Reference proteome</keyword>
<evidence type="ECO:0000256" key="1">
    <source>
        <dbReference type="SAM" id="SignalP"/>
    </source>
</evidence>
<evidence type="ECO:0008006" key="4">
    <source>
        <dbReference type="Google" id="ProtNLM"/>
    </source>
</evidence>
<evidence type="ECO:0000313" key="2">
    <source>
        <dbReference type="EMBL" id="BES93130.1"/>
    </source>
</evidence>
<reference evidence="2 3" key="1">
    <citation type="submission" date="2023-09" db="EMBL/GenBank/DDBJ databases">
        <title>Nesidiocoris tenuis whole genome shotgun sequence.</title>
        <authorList>
            <person name="Shibata T."/>
            <person name="Shimoda M."/>
            <person name="Kobayashi T."/>
            <person name="Uehara T."/>
        </authorList>
    </citation>
    <scope>NUCLEOTIDE SEQUENCE [LARGE SCALE GENOMIC DNA]</scope>
    <source>
        <strain evidence="2 3">Japan</strain>
    </source>
</reference>
<keyword evidence="1" id="KW-0732">Signal</keyword>
<protein>
    <recommendedName>
        <fullName evidence="4">Secreted protein</fullName>
    </recommendedName>
</protein>
<organism evidence="2 3">
    <name type="scientific">Nesidiocoris tenuis</name>
    <dbReference type="NCBI Taxonomy" id="355587"/>
    <lineage>
        <taxon>Eukaryota</taxon>
        <taxon>Metazoa</taxon>
        <taxon>Ecdysozoa</taxon>
        <taxon>Arthropoda</taxon>
        <taxon>Hexapoda</taxon>
        <taxon>Insecta</taxon>
        <taxon>Pterygota</taxon>
        <taxon>Neoptera</taxon>
        <taxon>Paraneoptera</taxon>
        <taxon>Hemiptera</taxon>
        <taxon>Heteroptera</taxon>
        <taxon>Panheteroptera</taxon>
        <taxon>Cimicomorpha</taxon>
        <taxon>Miridae</taxon>
        <taxon>Dicyphina</taxon>
        <taxon>Nesidiocoris</taxon>
    </lineage>
</organism>
<accession>A0ABN7ALM1</accession>
<gene>
    <name evidence="2" type="ORF">NTJ_05940</name>
</gene>